<dbReference type="FunFam" id="3.30.160.60:FF:000245">
    <property type="entry name" value="zinc finger protein Gfi-1"/>
    <property type="match status" value="1"/>
</dbReference>
<evidence type="ECO:0000256" key="1">
    <source>
        <dbReference type="ARBA" id="ARBA00004123"/>
    </source>
</evidence>
<dbReference type="InterPro" id="IPR050636">
    <property type="entry name" value="C2H2-ZF_domain-containing"/>
</dbReference>
<evidence type="ECO:0000256" key="8">
    <source>
        <dbReference type="ARBA" id="ARBA00023242"/>
    </source>
</evidence>
<dbReference type="PANTHER" id="PTHR47772:SF13">
    <property type="entry name" value="GASTRULA ZINC FINGER PROTEIN XLCGF49.1-LIKE-RELATED"/>
    <property type="match status" value="1"/>
</dbReference>
<keyword evidence="5" id="KW-0862">Zinc</keyword>
<keyword evidence="4 9" id="KW-0863">Zinc-finger</keyword>
<comment type="subcellular location">
    <subcellularLocation>
        <location evidence="1">Nucleus</location>
    </subcellularLocation>
</comment>
<dbReference type="FunFam" id="3.30.160.60:FF:000148">
    <property type="entry name" value="zinc finger protein Gfi-1"/>
    <property type="match status" value="1"/>
</dbReference>
<evidence type="ECO:0000256" key="5">
    <source>
        <dbReference type="ARBA" id="ARBA00022833"/>
    </source>
</evidence>
<evidence type="ECO:0000256" key="3">
    <source>
        <dbReference type="ARBA" id="ARBA00022737"/>
    </source>
</evidence>
<feature type="domain" description="C2H2-type" evidence="11">
    <location>
        <begin position="617"/>
        <end position="645"/>
    </location>
</feature>
<feature type="compositionally biased region" description="Polar residues" evidence="10">
    <location>
        <begin position="686"/>
        <end position="695"/>
    </location>
</feature>
<feature type="domain" description="C2H2-type" evidence="11">
    <location>
        <begin position="533"/>
        <end position="560"/>
    </location>
</feature>
<keyword evidence="8" id="KW-0539">Nucleus</keyword>
<dbReference type="InterPro" id="IPR013087">
    <property type="entry name" value="Znf_C2H2_type"/>
</dbReference>
<dbReference type="Proteomes" id="UP000230066">
    <property type="component" value="Unassembled WGS sequence"/>
</dbReference>
<dbReference type="Gene3D" id="3.30.160.60">
    <property type="entry name" value="Classic Zinc Finger"/>
    <property type="match status" value="6"/>
</dbReference>
<gene>
    <name evidence="12" type="ORF">D915_004341</name>
</gene>
<dbReference type="PANTHER" id="PTHR47772">
    <property type="entry name" value="ZINC FINGER PROTEIN 200"/>
    <property type="match status" value="1"/>
</dbReference>
<dbReference type="PROSITE" id="PS00028">
    <property type="entry name" value="ZINC_FINGER_C2H2_1"/>
    <property type="match status" value="6"/>
</dbReference>
<keyword evidence="7" id="KW-0804">Transcription</keyword>
<feature type="compositionally biased region" description="Polar residues" evidence="10">
    <location>
        <begin position="641"/>
        <end position="661"/>
    </location>
</feature>
<evidence type="ECO:0000313" key="12">
    <source>
        <dbReference type="EMBL" id="THD24979.1"/>
    </source>
</evidence>
<sequence>MDLVTSSLLSRTIYDNMIPIGLHSSPCKTIHSGRGPLFDTLGALTRMHEFGRVAFDAQTNGGILSQPSAPTVTSIGNNNDNSNFHMNAPAIITDFPIHPIPNGDLLDRTQGFRIDFKQPRGISSDELPLSAASSMNTAAAVHNSGNAKRWKNLWTTPLPPMAQMRRDSESSETDNNFHPSPMQLDTTSMPMDLAPRHFRISKSSNSLPVSDPRFNRSRKSRDSRVASSTIGSNRLSDFNTVSKIKSSSHTTIGQCSPLDINSGRVPFCPSRVSSHPFTESSRTNKLTPCPLQASPLVSPNSVDLSSLTPNQLSYPLINTSSVQCPTKSHMRDRTGSPMVLDPSSFFAPPPINAASIAALMHLKQRFTEDQMVHMNSSYTSTPFFSSPAQNSYLATALELLQASSMKLSAADLLGPQLPLLSPSTICSAPPMIHMRPGLTDSSQPHSSSCSNSSSVEDSEILTNSGEKAEHGRKRVFKCDGCNKYFATAHGLEVHVRRAHGGKRPFECQLCQKTFGHAMSLYQHEAIHCPDRHFQCHECGKMFKRSSTLSTHLLIHSDTRPYPCQYCGKRFHQKSDMKKHTYTHTGEKPYVCLQCGKAFSQSSNLITHSRKHTGFKPFSCVHCLRAFQRKVDLRRHIETQHDPTATDSPKTSGDMNESSVSLPSEVPTKLVTSVEKQYTNLEDGKHPNNSTLSSSNEDNESQRFTDETKFTGMGSKGQNTKNGKHKLLPYSVELLLGPAKTNCDEQG</sequence>
<dbReference type="GO" id="GO:0008270">
    <property type="term" value="F:zinc ion binding"/>
    <property type="evidence" value="ECO:0007669"/>
    <property type="project" value="UniProtKB-KW"/>
</dbReference>
<dbReference type="GO" id="GO:0005634">
    <property type="term" value="C:nucleus"/>
    <property type="evidence" value="ECO:0007669"/>
    <property type="project" value="UniProtKB-SubCell"/>
</dbReference>
<dbReference type="SUPFAM" id="SSF57667">
    <property type="entry name" value="beta-beta-alpha zinc fingers"/>
    <property type="match status" value="4"/>
</dbReference>
<dbReference type="SMART" id="SM00355">
    <property type="entry name" value="ZnF_C2H2"/>
    <property type="match status" value="6"/>
</dbReference>
<feature type="domain" description="C2H2-type" evidence="11">
    <location>
        <begin position="505"/>
        <end position="532"/>
    </location>
</feature>
<feature type="region of interest" description="Disordered" evidence="10">
    <location>
        <begin position="634"/>
        <end position="724"/>
    </location>
</feature>
<protein>
    <submittedName>
        <fullName evidence="12">Gfi1 protein</fullName>
    </submittedName>
</protein>
<evidence type="ECO:0000256" key="7">
    <source>
        <dbReference type="ARBA" id="ARBA00023163"/>
    </source>
</evidence>
<dbReference type="EMBL" id="JXXN02001344">
    <property type="protein sequence ID" value="THD24979.1"/>
    <property type="molecule type" value="Genomic_DNA"/>
</dbReference>
<feature type="domain" description="C2H2-type" evidence="11">
    <location>
        <begin position="589"/>
        <end position="616"/>
    </location>
</feature>
<feature type="compositionally biased region" description="Low complexity" evidence="10">
    <location>
        <begin position="441"/>
        <end position="455"/>
    </location>
</feature>
<feature type="compositionally biased region" description="Polar residues" evidence="10">
    <location>
        <begin position="669"/>
        <end position="679"/>
    </location>
</feature>
<evidence type="ECO:0000313" key="13">
    <source>
        <dbReference type="Proteomes" id="UP000230066"/>
    </source>
</evidence>
<evidence type="ECO:0000256" key="10">
    <source>
        <dbReference type="SAM" id="MobiDB-lite"/>
    </source>
</evidence>
<feature type="region of interest" description="Disordered" evidence="10">
    <location>
        <begin position="200"/>
        <end position="229"/>
    </location>
</feature>
<evidence type="ECO:0000256" key="2">
    <source>
        <dbReference type="ARBA" id="ARBA00022723"/>
    </source>
</evidence>
<keyword evidence="13" id="KW-1185">Reference proteome</keyword>
<dbReference type="FunFam" id="3.30.160.60:FF:000345">
    <property type="entry name" value="Zinc finger protein Gfi-1"/>
    <property type="match status" value="1"/>
</dbReference>
<dbReference type="AlphaFoldDB" id="A0A4E0R8A7"/>
<feature type="domain" description="C2H2-type" evidence="11">
    <location>
        <begin position="476"/>
        <end position="504"/>
    </location>
</feature>
<keyword evidence="2" id="KW-0479">Metal-binding</keyword>
<evidence type="ECO:0000256" key="6">
    <source>
        <dbReference type="ARBA" id="ARBA00023015"/>
    </source>
</evidence>
<evidence type="ECO:0000256" key="4">
    <source>
        <dbReference type="ARBA" id="ARBA00022771"/>
    </source>
</evidence>
<keyword evidence="6" id="KW-0805">Transcription regulation</keyword>
<feature type="domain" description="C2H2-type" evidence="11">
    <location>
        <begin position="561"/>
        <end position="588"/>
    </location>
</feature>
<feature type="compositionally biased region" description="Polar residues" evidence="10">
    <location>
        <begin position="173"/>
        <end position="186"/>
    </location>
</feature>
<name>A0A4E0R8A7_FASHE</name>
<comment type="caution">
    <text evidence="12">The sequence shown here is derived from an EMBL/GenBank/DDBJ whole genome shotgun (WGS) entry which is preliminary data.</text>
</comment>
<keyword evidence="3" id="KW-0677">Repeat</keyword>
<dbReference type="FunFam" id="3.30.160.60:FF:000432">
    <property type="entry name" value="zinc finger protein Gfi-1b isoform X1"/>
    <property type="match status" value="1"/>
</dbReference>
<feature type="region of interest" description="Disordered" evidence="10">
    <location>
        <begin position="159"/>
        <end position="186"/>
    </location>
</feature>
<dbReference type="InterPro" id="IPR036236">
    <property type="entry name" value="Znf_C2H2_sf"/>
</dbReference>
<proteinExistence type="predicted"/>
<dbReference type="PROSITE" id="PS50157">
    <property type="entry name" value="ZINC_FINGER_C2H2_2"/>
    <property type="match status" value="6"/>
</dbReference>
<evidence type="ECO:0000256" key="9">
    <source>
        <dbReference type="PROSITE-ProRule" id="PRU00042"/>
    </source>
</evidence>
<dbReference type="Pfam" id="PF00096">
    <property type="entry name" value="zf-C2H2"/>
    <property type="match status" value="4"/>
</dbReference>
<reference evidence="12" key="1">
    <citation type="submission" date="2019-03" db="EMBL/GenBank/DDBJ databases">
        <title>Improved annotation for the trematode Fasciola hepatica.</title>
        <authorList>
            <person name="Choi Y.-J."/>
            <person name="Martin J."/>
            <person name="Mitreva M."/>
        </authorList>
    </citation>
    <scope>NUCLEOTIDE SEQUENCE [LARGE SCALE GENOMIC DNA]</scope>
</reference>
<evidence type="ECO:0000259" key="11">
    <source>
        <dbReference type="PROSITE" id="PS50157"/>
    </source>
</evidence>
<accession>A0A4E0R8A7</accession>
<feature type="compositionally biased region" description="Basic and acidic residues" evidence="10">
    <location>
        <begin position="699"/>
        <end position="708"/>
    </location>
</feature>
<organism evidence="12 13">
    <name type="scientific">Fasciola hepatica</name>
    <name type="common">Liver fluke</name>
    <dbReference type="NCBI Taxonomy" id="6192"/>
    <lineage>
        <taxon>Eukaryota</taxon>
        <taxon>Metazoa</taxon>
        <taxon>Spiralia</taxon>
        <taxon>Lophotrochozoa</taxon>
        <taxon>Platyhelminthes</taxon>
        <taxon>Trematoda</taxon>
        <taxon>Digenea</taxon>
        <taxon>Plagiorchiida</taxon>
        <taxon>Echinostomata</taxon>
        <taxon>Echinostomatoidea</taxon>
        <taxon>Fasciolidae</taxon>
        <taxon>Fasciola</taxon>
    </lineage>
</organism>
<feature type="region of interest" description="Disordered" evidence="10">
    <location>
        <begin position="434"/>
        <end position="466"/>
    </location>
</feature>